<sequence>MLATRCDATNMAVEQPASLPDEERWMGAQSAGCATPAAHERCPASAQKTQQQRQARKLAGEGDLPRGTDGQRCR</sequence>
<gene>
    <name evidence="2" type="ORF">RCOM_0729450</name>
</gene>
<protein>
    <submittedName>
        <fullName evidence="2">Uncharacterized protein</fullName>
    </submittedName>
</protein>
<evidence type="ECO:0000313" key="2">
    <source>
        <dbReference type="EMBL" id="EEF30635.1"/>
    </source>
</evidence>
<evidence type="ECO:0000256" key="1">
    <source>
        <dbReference type="SAM" id="MobiDB-lite"/>
    </source>
</evidence>
<proteinExistence type="predicted"/>
<dbReference type="Proteomes" id="UP000008311">
    <property type="component" value="Unassembled WGS sequence"/>
</dbReference>
<dbReference type="AlphaFoldDB" id="B9T0H7"/>
<reference evidence="3" key="1">
    <citation type="journal article" date="2010" name="Nat. Biotechnol.">
        <title>Draft genome sequence of the oilseed species Ricinus communis.</title>
        <authorList>
            <person name="Chan A.P."/>
            <person name="Crabtree J."/>
            <person name="Zhao Q."/>
            <person name="Lorenzi H."/>
            <person name="Orvis J."/>
            <person name="Puiu D."/>
            <person name="Melake-Berhan A."/>
            <person name="Jones K.M."/>
            <person name="Redman J."/>
            <person name="Chen G."/>
            <person name="Cahoon E.B."/>
            <person name="Gedil M."/>
            <person name="Stanke M."/>
            <person name="Haas B.J."/>
            <person name="Wortman J.R."/>
            <person name="Fraser-Liggett C.M."/>
            <person name="Ravel J."/>
            <person name="Rabinowicz P.D."/>
        </authorList>
    </citation>
    <scope>NUCLEOTIDE SEQUENCE [LARGE SCALE GENOMIC DNA]</scope>
    <source>
        <strain evidence="3">cv. Hale</strain>
    </source>
</reference>
<evidence type="ECO:0000313" key="3">
    <source>
        <dbReference type="Proteomes" id="UP000008311"/>
    </source>
</evidence>
<feature type="compositionally biased region" description="Basic and acidic residues" evidence="1">
    <location>
        <begin position="58"/>
        <end position="74"/>
    </location>
</feature>
<dbReference type="EMBL" id="EQ974305">
    <property type="protein sequence ID" value="EEF30635.1"/>
    <property type="molecule type" value="Genomic_DNA"/>
</dbReference>
<accession>B9T0H7</accession>
<name>B9T0H7_RICCO</name>
<organism evidence="2 3">
    <name type="scientific">Ricinus communis</name>
    <name type="common">Castor bean</name>
    <dbReference type="NCBI Taxonomy" id="3988"/>
    <lineage>
        <taxon>Eukaryota</taxon>
        <taxon>Viridiplantae</taxon>
        <taxon>Streptophyta</taxon>
        <taxon>Embryophyta</taxon>
        <taxon>Tracheophyta</taxon>
        <taxon>Spermatophyta</taxon>
        <taxon>Magnoliopsida</taxon>
        <taxon>eudicotyledons</taxon>
        <taxon>Gunneridae</taxon>
        <taxon>Pentapetalae</taxon>
        <taxon>rosids</taxon>
        <taxon>fabids</taxon>
        <taxon>Malpighiales</taxon>
        <taxon>Euphorbiaceae</taxon>
        <taxon>Acalyphoideae</taxon>
        <taxon>Acalypheae</taxon>
        <taxon>Ricinus</taxon>
    </lineage>
</organism>
<keyword evidence="3" id="KW-1185">Reference proteome</keyword>
<dbReference type="InParanoid" id="B9T0H7"/>
<feature type="region of interest" description="Disordered" evidence="1">
    <location>
        <begin position="34"/>
        <end position="74"/>
    </location>
</feature>